<comment type="caution">
    <text evidence="1">The sequence shown here is derived from an EMBL/GenBank/DDBJ whole genome shotgun (WGS) entry which is preliminary data.</text>
</comment>
<evidence type="ECO:0000313" key="1">
    <source>
        <dbReference type="EMBL" id="MFM9651862.1"/>
    </source>
</evidence>
<dbReference type="Proteomes" id="UP001631993">
    <property type="component" value="Unassembled WGS sequence"/>
</dbReference>
<organism evidence="1 2">
    <name type="scientific">Streptomyces galilaeus</name>
    <dbReference type="NCBI Taxonomy" id="33899"/>
    <lineage>
        <taxon>Bacteria</taxon>
        <taxon>Bacillati</taxon>
        <taxon>Actinomycetota</taxon>
        <taxon>Actinomycetes</taxon>
        <taxon>Kitasatosporales</taxon>
        <taxon>Streptomycetaceae</taxon>
        <taxon>Streptomyces</taxon>
    </lineage>
</organism>
<sequence>MDTATELASFVHARLDEEGRDAVLFHELDCPVSHTAGRISRCGCHCPARILARIAIHREVIRGCQQRIKHEQEKGLCWPCTQSSRSRS</sequence>
<reference evidence="1 2" key="1">
    <citation type="submission" date="2024-12" db="EMBL/GenBank/DDBJ databases">
        <title>Forecasting of Potato common scab and diversities of Pathogenic streptomyces spp. in china.</title>
        <authorList>
            <person name="Handique U."/>
            <person name="Wu J."/>
        </authorList>
    </citation>
    <scope>NUCLEOTIDE SEQUENCE [LARGE SCALE GENOMIC DNA]</scope>
    <source>
        <strain evidence="1 2">ZRIMU1585</strain>
    </source>
</reference>
<proteinExistence type="predicted"/>
<protein>
    <submittedName>
        <fullName evidence="1">Uncharacterized protein</fullName>
    </submittedName>
</protein>
<name>A0ABW9IUX2_STRGJ</name>
<keyword evidence="2" id="KW-1185">Reference proteome</keyword>
<accession>A0ABW9IUX2</accession>
<gene>
    <name evidence="1" type="ORF">ACKI1S_37720</name>
</gene>
<dbReference type="EMBL" id="JBJVNE010000023">
    <property type="protein sequence ID" value="MFM9651862.1"/>
    <property type="molecule type" value="Genomic_DNA"/>
</dbReference>
<dbReference type="RefSeq" id="WP_409085469.1">
    <property type="nucleotide sequence ID" value="NZ_JBJVMW010000027.1"/>
</dbReference>
<evidence type="ECO:0000313" key="2">
    <source>
        <dbReference type="Proteomes" id="UP001631993"/>
    </source>
</evidence>